<sequence length="928" mass="101863">MVDLGTLSLNSKLKYMNKRKRKVLLEGKIARDGIHCGCCDKTISLSEFVTHTGSDYSEPLRYILTDSGSSLLQCLLNSWNKQEESERRGFHFVEVTKEDPNDDTCGICGDGGDLICCDGCPSTFHKSCLEIKKFPSGDWHCVYCSCKFCGMFDENMCQRDSSENVVASALLTCHLCEEKYHRCCIQAKDAVNGDSSSPSFCAKNCQELFVKLERLLGVRHEVEEGFSLTLLRRFDVGDTPQKVDCNSKLIECNAKLAVAFLIMDECFLPMVDQRSGVNLIHNILYNRGSNFNRLNYGGFFTAILERGDEIISAATIRIHGNYLAEMPFIGTRYMYRRQGMCRRLLSAIESALCSLKVERLVIPAISELTETWTSVFGFKSLEESSKQKMKNMNILVFPGVDILQKPLLNQLTEKNESPVKGLSFANLEHHKTIKDVVCNTEEGRLARTDSEATAPCVHEGNDELAAVQSSTQLLCDVSRDNLESKTNTIPIPTDSVCDVLEPTKEINECQNSASVADVRALELVTKQNQPELLCDTAEGFLAGSDAEATASFKHKANDELVAVQSDTQLPSGVSHDNVEGENNSMTIPTGPIIDAHEQTEDTQLLCGVSHDNREVNNTLTIPTDSISDGHEQTEERNEHQNSDSVPDVKEVELGTKQNQYSMSKVERKSDLHPEGTDSAIEVRCALGEGTENIDRKNVSLVHEANVSSENSVRTGSEITTQISHDARDHRHYDSQHLQVEGSIFCSDEKLLETFEVENNHSFIQHTSIVTEGVHPESIKCSDSRILTKTGKVASDGFHQAAALTHEEADDSKGHSTTLLFGSSIICTSGNGKNTHKVVSTPADNNSHPSCGANINSNGNSNAPDVPGVYFTSNGAHMSTKSLQQSDFDSDIDNNSIRQPNSSNTCASGGGNSFGPSEVTILSNQGQAS</sequence>
<evidence type="ECO:0000259" key="8">
    <source>
        <dbReference type="PROSITE" id="PS50016"/>
    </source>
</evidence>
<reference evidence="9 10" key="1">
    <citation type="journal article" date="2018" name="Nat. Genet.">
        <title>The Rosa genome provides new insights in the design of modern roses.</title>
        <authorList>
            <person name="Bendahmane M."/>
        </authorList>
    </citation>
    <scope>NUCLEOTIDE SEQUENCE [LARGE SCALE GENOMIC DNA]</scope>
    <source>
        <strain evidence="10">cv. Old Blush</strain>
    </source>
</reference>
<dbReference type="Pfam" id="PF16135">
    <property type="entry name" value="TDBD"/>
    <property type="match status" value="1"/>
</dbReference>
<keyword evidence="4" id="KW-0862">Zinc</keyword>
<evidence type="ECO:0000256" key="5">
    <source>
        <dbReference type="ARBA" id="ARBA00023242"/>
    </source>
</evidence>
<evidence type="ECO:0000256" key="1">
    <source>
        <dbReference type="ARBA" id="ARBA00004123"/>
    </source>
</evidence>
<dbReference type="InterPro" id="IPR019787">
    <property type="entry name" value="Znf_PHD-finger"/>
</dbReference>
<keyword evidence="2" id="KW-0479">Metal-binding</keyword>
<organism evidence="9 10">
    <name type="scientific">Rosa chinensis</name>
    <name type="common">China rose</name>
    <dbReference type="NCBI Taxonomy" id="74649"/>
    <lineage>
        <taxon>Eukaryota</taxon>
        <taxon>Viridiplantae</taxon>
        <taxon>Streptophyta</taxon>
        <taxon>Embryophyta</taxon>
        <taxon>Tracheophyta</taxon>
        <taxon>Spermatophyta</taxon>
        <taxon>Magnoliopsida</taxon>
        <taxon>eudicotyledons</taxon>
        <taxon>Gunneridae</taxon>
        <taxon>Pentapetalae</taxon>
        <taxon>rosids</taxon>
        <taxon>fabids</taxon>
        <taxon>Rosales</taxon>
        <taxon>Rosaceae</taxon>
        <taxon>Rosoideae</taxon>
        <taxon>Rosoideae incertae sedis</taxon>
        <taxon>Rosa</taxon>
    </lineage>
</organism>
<keyword evidence="3 6" id="KW-0863">Zinc-finger</keyword>
<keyword evidence="9" id="KW-0012">Acyltransferase</keyword>
<dbReference type="EC" id="2.3.1.48" evidence="9"/>
<dbReference type="InterPro" id="IPR013083">
    <property type="entry name" value="Znf_RING/FYVE/PHD"/>
</dbReference>
<feature type="region of interest" description="Disordered" evidence="7">
    <location>
        <begin position="885"/>
        <end position="928"/>
    </location>
</feature>
<evidence type="ECO:0000256" key="4">
    <source>
        <dbReference type="ARBA" id="ARBA00022833"/>
    </source>
</evidence>
<dbReference type="InterPro" id="IPR042163">
    <property type="entry name" value="PHF12"/>
</dbReference>
<dbReference type="FunFam" id="3.30.40.10:FF:000465">
    <property type="entry name" value="Increased DNA methylation 1"/>
    <property type="match status" value="1"/>
</dbReference>
<dbReference type="PANTHER" id="PTHR46309">
    <property type="entry name" value="PHD FINGER PROTEIN 12"/>
    <property type="match status" value="1"/>
</dbReference>
<dbReference type="Proteomes" id="UP000238479">
    <property type="component" value="Chromosome 6"/>
</dbReference>
<evidence type="ECO:0000256" key="7">
    <source>
        <dbReference type="SAM" id="MobiDB-lite"/>
    </source>
</evidence>
<dbReference type="InterPro" id="IPR016181">
    <property type="entry name" value="Acyl_CoA_acyltransferase"/>
</dbReference>
<evidence type="ECO:0000313" key="9">
    <source>
        <dbReference type="EMBL" id="PRQ26085.1"/>
    </source>
</evidence>
<dbReference type="SUPFAM" id="SSF55729">
    <property type="entry name" value="Acyl-CoA N-acyltransferases (Nat)"/>
    <property type="match status" value="1"/>
</dbReference>
<dbReference type="Gene3D" id="3.30.40.10">
    <property type="entry name" value="Zinc/RING finger domain, C3HC4 (zinc finger)"/>
    <property type="match status" value="1"/>
</dbReference>
<keyword evidence="9" id="KW-0808">Transferase</keyword>
<dbReference type="AlphaFoldDB" id="A0A2P6PVX5"/>
<name>A0A2P6PVX5_ROSCH</name>
<dbReference type="GO" id="GO:0008270">
    <property type="term" value="F:zinc ion binding"/>
    <property type="evidence" value="ECO:0007669"/>
    <property type="project" value="UniProtKB-KW"/>
</dbReference>
<feature type="region of interest" description="Disordered" evidence="7">
    <location>
        <begin position="566"/>
        <end position="585"/>
    </location>
</feature>
<dbReference type="Pfam" id="PF00628">
    <property type="entry name" value="PHD"/>
    <property type="match status" value="1"/>
</dbReference>
<dbReference type="Pfam" id="PF23209">
    <property type="entry name" value="IDM1_C"/>
    <property type="match status" value="1"/>
</dbReference>
<dbReference type="STRING" id="74649.A0A2P6PVX5"/>
<gene>
    <name evidence="9" type="ORF">RchiOBHm_Chr6g0290741</name>
</gene>
<dbReference type="PANTHER" id="PTHR46309:SF1">
    <property type="entry name" value="PHD FINGER PROTEIN 12"/>
    <property type="match status" value="1"/>
</dbReference>
<accession>A0A2P6PVX5</accession>
<comment type="subcellular location">
    <subcellularLocation>
        <location evidence="1">Nucleus</location>
    </subcellularLocation>
</comment>
<dbReference type="SUPFAM" id="SSF57903">
    <property type="entry name" value="FYVE/PHD zinc finger"/>
    <property type="match status" value="1"/>
</dbReference>
<dbReference type="InterPro" id="IPR011011">
    <property type="entry name" value="Znf_FYVE_PHD"/>
</dbReference>
<evidence type="ECO:0000256" key="3">
    <source>
        <dbReference type="ARBA" id="ARBA00022771"/>
    </source>
</evidence>
<keyword evidence="10" id="KW-1185">Reference proteome</keyword>
<protein>
    <submittedName>
        <fullName evidence="9">Putative histone acetyltransferase chromatin regulator PHD family</fullName>
        <ecNumber evidence="9">2.3.1.48</ecNumber>
    </submittedName>
</protein>
<feature type="compositionally biased region" description="Polar residues" evidence="7">
    <location>
        <begin position="919"/>
        <end position="928"/>
    </location>
</feature>
<dbReference type="Gramene" id="PRQ26085">
    <property type="protein sequence ID" value="PRQ26085"/>
    <property type="gene ID" value="RchiOBHm_Chr6g0290741"/>
</dbReference>
<feature type="compositionally biased region" description="Basic and acidic residues" evidence="7">
    <location>
        <begin position="627"/>
        <end position="649"/>
    </location>
</feature>
<evidence type="ECO:0000256" key="2">
    <source>
        <dbReference type="ARBA" id="ARBA00022723"/>
    </source>
</evidence>
<dbReference type="GO" id="GO:0006357">
    <property type="term" value="P:regulation of transcription by RNA polymerase II"/>
    <property type="evidence" value="ECO:0007669"/>
    <property type="project" value="TreeGrafter"/>
</dbReference>
<dbReference type="InterPro" id="IPR032308">
    <property type="entry name" value="TDBD"/>
</dbReference>
<dbReference type="CDD" id="cd04301">
    <property type="entry name" value="NAT_SF"/>
    <property type="match status" value="1"/>
</dbReference>
<comment type="caution">
    <text evidence="9">The sequence shown here is derived from an EMBL/GenBank/DDBJ whole genome shotgun (WGS) entry which is preliminary data.</text>
</comment>
<proteinExistence type="predicted"/>
<dbReference type="InterPro" id="IPR056511">
    <property type="entry name" value="IDM1_C"/>
</dbReference>
<dbReference type="PROSITE" id="PS50016">
    <property type="entry name" value="ZF_PHD_2"/>
    <property type="match status" value="1"/>
</dbReference>
<dbReference type="SMART" id="SM00249">
    <property type="entry name" value="PHD"/>
    <property type="match status" value="2"/>
</dbReference>
<feature type="compositionally biased region" description="Polar residues" evidence="7">
    <location>
        <begin position="897"/>
        <end position="906"/>
    </location>
</feature>
<dbReference type="InterPro" id="IPR001965">
    <property type="entry name" value="Znf_PHD"/>
</dbReference>
<feature type="region of interest" description="Disordered" evidence="7">
    <location>
        <begin position="619"/>
        <end position="649"/>
    </location>
</feature>
<feature type="domain" description="PHD-type" evidence="8">
    <location>
        <begin position="102"/>
        <end position="147"/>
    </location>
</feature>
<evidence type="ECO:0000313" key="10">
    <source>
        <dbReference type="Proteomes" id="UP000238479"/>
    </source>
</evidence>
<dbReference type="GO" id="GO:0061733">
    <property type="term" value="F:protein-lysine-acetyltransferase activity"/>
    <property type="evidence" value="ECO:0007669"/>
    <property type="project" value="UniProtKB-EC"/>
</dbReference>
<dbReference type="GO" id="GO:0005634">
    <property type="term" value="C:nucleus"/>
    <property type="evidence" value="ECO:0007669"/>
    <property type="project" value="UniProtKB-SubCell"/>
</dbReference>
<keyword evidence="5" id="KW-0539">Nucleus</keyword>
<dbReference type="EMBL" id="PDCK01000044">
    <property type="protein sequence ID" value="PRQ26085.1"/>
    <property type="molecule type" value="Genomic_DNA"/>
</dbReference>
<dbReference type="GO" id="GO:0003714">
    <property type="term" value="F:transcription corepressor activity"/>
    <property type="evidence" value="ECO:0007669"/>
    <property type="project" value="InterPro"/>
</dbReference>
<evidence type="ECO:0000256" key="6">
    <source>
        <dbReference type="PROSITE-ProRule" id="PRU00146"/>
    </source>
</evidence>